<dbReference type="RefSeq" id="WP_214214194.1">
    <property type="nucleotide sequence ID" value="NZ_JABBFO010000008.1"/>
</dbReference>
<dbReference type="Proteomes" id="UP000786875">
    <property type="component" value="Unassembled WGS sequence"/>
</dbReference>
<proteinExistence type="predicted"/>
<feature type="compositionally biased region" description="Polar residues" evidence="1">
    <location>
        <begin position="62"/>
        <end position="74"/>
    </location>
</feature>
<name>A0ABS5T5L7_9GAMM</name>
<protein>
    <submittedName>
        <fullName evidence="2">DUF2633 family protein</fullName>
    </submittedName>
</protein>
<gene>
    <name evidence="2" type="ORF">HGT73_09630</name>
</gene>
<feature type="region of interest" description="Disordered" evidence="1">
    <location>
        <begin position="52"/>
        <end position="74"/>
    </location>
</feature>
<evidence type="ECO:0000313" key="3">
    <source>
        <dbReference type="Proteomes" id="UP000786875"/>
    </source>
</evidence>
<keyword evidence="3" id="KW-1185">Reference proteome</keyword>
<dbReference type="InterPro" id="IPR022576">
    <property type="entry name" value="YfgG"/>
</dbReference>
<accession>A0ABS5T5L7</accession>
<evidence type="ECO:0000256" key="1">
    <source>
        <dbReference type="SAM" id="MobiDB-lite"/>
    </source>
</evidence>
<comment type="caution">
    <text evidence="2">The sequence shown here is derived from an EMBL/GenBank/DDBJ whole genome shotgun (WGS) entry which is preliminary data.</text>
</comment>
<dbReference type="Pfam" id="PF11119">
    <property type="entry name" value="DUF2633"/>
    <property type="match status" value="1"/>
</dbReference>
<reference evidence="2 3" key="1">
    <citation type="submission" date="2020-04" db="EMBL/GenBank/DDBJ databases">
        <title>Genome sequencing of Rosenbergiella species.</title>
        <authorList>
            <person name="Alvarez-Perez S."/>
            <person name="Lievens B."/>
        </authorList>
    </citation>
    <scope>NUCLEOTIDE SEQUENCE [LARGE SCALE GENOMIC DNA]</scope>
    <source>
        <strain evidence="2 3">CdVSA20.1</strain>
    </source>
</reference>
<organism evidence="2 3">
    <name type="scientific">Rosenbergiella australiborealis</name>
    <dbReference type="NCBI Taxonomy" id="1544696"/>
    <lineage>
        <taxon>Bacteria</taxon>
        <taxon>Pseudomonadati</taxon>
        <taxon>Pseudomonadota</taxon>
        <taxon>Gammaproteobacteria</taxon>
        <taxon>Enterobacterales</taxon>
        <taxon>Erwiniaceae</taxon>
        <taxon>Rosenbergiella</taxon>
    </lineage>
</organism>
<sequence length="74" mass="8382">MNNSPLRRQKKKTARLIRVVFWLSLLLLLARLIWVLPAAFEHHKAKKMAAQVENMSVGKHSAPSSAESAPNHQQ</sequence>
<evidence type="ECO:0000313" key="2">
    <source>
        <dbReference type="EMBL" id="MBT0727639.1"/>
    </source>
</evidence>
<dbReference type="EMBL" id="JABBFO010000008">
    <property type="protein sequence ID" value="MBT0727639.1"/>
    <property type="molecule type" value="Genomic_DNA"/>
</dbReference>